<keyword evidence="3" id="KW-1185">Reference proteome</keyword>
<protein>
    <submittedName>
        <fullName evidence="2">Uncharacterized protein</fullName>
    </submittedName>
</protein>
<dbReference type="AlphaFoldDB" id="A0A919UDZ8"/>
<feature type="chain" id="PRO_5038920138" evidence="1">
    <location>
        <begin position="25"/>
        <end position="351"/>
    </location>
</feature>
<sequence>MRFRRLTGTVAVMLAGVLAGALGAARPAAALLPDTFGFALYSGGVVSQQWPVATTVTPGPPGRWTVRFPGVAAAGGVVHVTAVQDAISNPPGRWCQADSWGPVGPDEIVRVSCYRPGGFLDALPGFSVQFARSSGVFAATRFGYVDANPGGGTITQYNSVGAANTVANVAPGLYSVSLPGLGTGGPQAGDVQVTAVNPGVGARCKVASWQSSANGQFFRVYCFNPAGATANTRFTLTWHYQRALYGGAAPPYKFAYLWNTPPLGPPLTNFNSAGPAGVLALGPPVWTATFGGVASPPGNVQVTAFGTTPDYCGLHLPWTPGAGALGIRINCFNNAGVPVSSGFTVEYSSRF</sequence>
<dbReference type="Proteomes" id="UP000660611">
    <property type="component" value="Unassembled WGS sequence"/>
</dbReference>
<evidence type="ECO:0000313" key="2">
    <source>
        <dbReference type="EMBL" id="GIG48130.1"/>
    </source>
</evidence>
<evidence type="ECO:0000313" key="3">
    <source>
        <dbReference type="Proteomes" id="UP000660611"/>
    </source>
</evidence>
<proteinExistence type="predicted"/>
<organism evidence="2 3">
    <name type="scientific">Dactylosporangium siamense</name>
    <dbReference type="NCBI Taxonomy" id="685454"/>
    <lineage>
        <taxon>Bacteria</taxon>
        <taxon>Bacillati</taxon>
        <taxon>Actinomycetota</taxon>
        <taxon>Actinomycetes</taxon>
        <taxon>Micromonosporales</taxon>
        <taxon>Micromonosporaceae</taxon>
        <taxon>Dactylosporangium</taxon>
    </lineage>
</organism>
<feature type="signal peptide" evidence="1">
    <location>
        <begin position="1"/>
        <end position="24"/>
    </location>
</feature>
<dbReference type="EMBL" id="BONQ01000096">
    <property type="protein sequence ID" value="GIG48130.1"/>
    <property type="molecule type" value="Genomic_DNA"/>
</dbReference>
<keyword evidence="1" id="KW-0732">Signal</keyword>
<reference evidence="2" key="1">
    <citation type="submission" date="2021-01" db="EMBL/GenBank/DDBJ databases">
        <title>Whole genome shotgun sequence of Dactylosporangium siamense NBRC 106093.</title>
        <authorList>
            <person name="Komaki H."/>
            <person name="Tamura T."/>
        </authorList>
    </citation>
    <scope>NUCLEOTIDE SEQUENCE</scope>
    <source>
        <strain evidence="2">NBRC 106093</strain>
    </source>
</reference>
<dbReference type="RefSeq" id="WP_203849843.1">
    <property type="nucleotide sequence ID" value="NZ_BAAAVW010000022.1"/>
</dbReference>
<gene>
    <name evidence="2" type="ORF">Dsi01nite_061710</name>
</gene>
<evidence type="ECO:0000256" key="1">
    <source>
        <dbReference type="SAM" id="SignalP"/>
    </source>
</evidence>
<accession>A0A919UDZ8</accession>
<name>A0A919UDZ8_9ACTN</name>
<comment type="caution">
    <text evidence="2">The sequence shown here is derived from an EMBL/GenBank/DDBJ whole genome shotgun (WGS) entry which is preliminary data.</text>
</comment>